<comment type="similarity">
    <text evidence="1">Belongs to the GEM family.</text>
</comment>
<dbReference type="InterPro" id="IPR004182">
    <property type="entry name" value="GRAM"/>
</dbReference>
<keyword evidence="4" id="KW-1185">Reference proteome</keyword>
<dbReference type="Proteomes" id="UP001189122">
    <property type="component" value="Unassembled WGS sequence"/>
</dbReference>
<dbReference type="SMART" id="SM00568">
    <property type="entry name" value="GRAM"/>
    <property type="match status" value="1"/>
</dbReference>
<dbReference type="EMBL" id="LR743589">
    <property type="protein sequence ID" value="CAA2616026.1"/>
    <property type="molecule type" value="Genomic_DNA"/>
</dbReference>
<dbReference type="InterPro" id="IPR011993">
    <property type="entry name" value="PH-like_dom_sf"/>
</dbReference>
<feature type="domain" description="GRAM" evidence="2">
    <location>
        <begin position="64"/>
        <end position="174"/>
    </location>
</feature>
<proteinExistence type="inferred from homology"/>
<sequence>MTYPMPHTSKVDTVIGWMNRLSKKADSYAQGIREHVKLGPKISDTLKGKLNLGARILQAGGVERAFRQIFGAREGEKLLKASQCYLSTTAGPIAGMLFISTEKIAFHSDRSLSATSPEGEVVRTPYKVALILDEDVPQFSPSLASPPPRHYLNSSTFLQVIIPLRKIKRANPAENANKPSQKYIEITTVDEFEFWFMGSSVTADPSSTCRGLVAAAPNELSKEESTVSRRIILIPETHCCTWTTAPRRRVFNINL</sequence>
<accession>A0A7I8ID88</accession>
<organism evidence="3">
    <name type="scientific">Spirodela intermedia</name>
    <name type="common">Intermediate duckweed</name>
    <dbReference type="NCBI Taxonomy" id="51605"/>
    <lineage>
        <taxon>Eukaryota</taxon>
        <taxon>Viridiplantae</taxon>
        <taxon>Streptophyta</taxon>
        <taxon>Embryophyta</taxon>
        <taxon>Tracheophyta</taxon>
        <taxon>Spermatophyta</taxon>
        <taxon>Magnoliopsida</taxon>
        <taxon>Liliopsida</taxon>
        <taxon>Araceae</taxon>
        <taxon>Lemnoideae</taxon>
        <taxon>Spirodela</taxon>
    </lineage>
</organism>
<name>A0A7I8ID88_SPIIN</name>
<dbReference type="EMBL" id="CACRZD030000002">
    <property type="protein sequence ID" value="CAA6655726.1"/>
    <property type="molecule type" value="Genomic_DNA"/>
</dbReference>
<reference evidence="3 4" key="1">
    <citation type="submission" date="2019-12" db="EMBL/GenBank/DDBJ databases">
        <authorList>
            <person name="Scholz U."/>
            <person name="Mascher M."/>
            <person name="Fiebig A."/>
        </authorList>
    </citation>
    <scope>NUCLEOTIDE SEQUENCE</scope>
</reference>
<dbReference type="InterPro" id="IPR037848">
    <property type="entry name" value="GEM-like"/>
</dbReference>
<evidence type="ECO:0000256" key="1">
    <source>
        <dbReference type="ARBA" id="ARBA00009414"/>
    </source>
</evidence>
<evidence type="ECO:0000313" key="4">
    <source>
        <dbReference type="Proteomes" id="UP001189122"/>
    </source>
</evidence>
<dbReference type="AlphaFoldDB" id="A0A7I8ID88"/>
<evidence type="ECO:0000313" key="3">
    <source>
        <dbReference type="EMBL" id="CAA2616026.1"/>
    </source>
</evidence>
<dbReference type="Gene3D" id="2.30.29.30">
    <property type="entry name" value="Pleckstrin-homology domain (PH domain)/Phosphotyrosine-binding domain (PTB)"/>
    <property type="match status" value="1"/>
</dbReference>
<protein>
    <recommendedName>
        <fullName evidence="2">GRAM domain-containing protein</fullName>
    </recommendedName>
</protein>
<dbReference type="Pfam" id="PF02893">
    <property type="entry name" value="GRAM"/>
    <property type="match status" value="1"/>
</dbReference>
<gene>
    <name evidence="3" type="ORF">SI7747_02002266</name>
</gene>
<evidence type="ECO:0000259" key="2">
    <source>
        <dbReference type="SMART" id="SM00568"/>
    </source>
</evidence>
<dbReference type="PANTHER" id="PTHR31969">
    <property type="entry name" value="GEM-LIKE PROTEIN 2"/>
    <property type="match status" value="1"/>
</dbReference>